<keyword evidence="2" id="KW-1185">Reference proteome</keyword>
<name>A0AAD4W953_PRUDU</name>
<protein>
    <submittedName>
        <fullName evidence="1">Uncharacterized protein</fullName>
    </submittedName>
</protein>
<gene>
    <name evidence="1" type="ORF">L3X38_018118</name>
</gene>
<organism evidence="1 2">
    <name type="scientific">Prunus dulcis</name>
    <name type="common">Almond</name>
    <name type="synonym">Amygdalus dulcis</name>
    <dbReference type="NCBI Taxonomy" id="3755"/>
    <lineage>
        <taxon>Eukaryota</taxon>
        <taxon>Viridiplantae</taxon>
        <taxon>Streptophyta</taxon>
        <taxon>Embryophyta</taxon>
        <taxon>Tracheophyta</taxon>
        <taxon>Spermatophyta</taxon>
        <taxon>Magnoliopsida</taxon>
        <taxon>eudicotyledons</taxon>
        <taxon>Gunneridae</taxon>
        <taxon>Pentapetalae</taxon>
        <taxon>rosids</taxon>
        <taxon>fabids</taxon>
        <taxon>Rosales</taxon>
        <taxon>Rosaceae</taxon>
        <taxon>Amygdaloideae</taxon>
        <taxon>Amygdaleae</taxon>
        <taxon>Prunus</taxon>
    </lineage>
</organism>
<proteinExistence type="predicted"/>
<dbReference type="AlphaFoldDB" id="A0AAD4W953"/>
<dbReference type="EMBL" id="JAJFAZ020000003">
    <property type="protein sequence ID" value="KAI5338846.1"/>
    <property type="molecule type" value="Genomic_DNA"/>
</dbReference>
<reference evidence="1 2" key="1">
    <citation type="journal article" date="2022" name="G3 (Bethesda)">
        <title>Whole-genome sequence and methylome profiling of the almond [Prunus dulcis (Mill.) D.A. Webb] cultivar 'Nonpareil'.</title>
        <authorList>
            <person name="D'Amico-Willman K.M."/>
            <person name="Ouma W.Z."/>
            <person name="Meulia T."/>
            <person name="Sideli G.M."/>
            <person name="Gradziel T.M."/>
            <person name="Fresnedo-Ramirez J."/>
        </authorList>
    </citation>
    <scope>NUCLEOTIDE SEQUENCE [LARGE SCALE GENOMIC DNA]</scope>
    <source>
        <strain evidence="1">Clone GOH B32 T37-40</strain>
    </source>
</reference>
<evidence type="ECO:0000313" key="2">
    <source>
        <dbReference type="Proteomes" id="UP001054821"/>
    </source>
</evidence>
<sequence>MIASSEMLELHAGLKPLCSSTAGLIERFQSMRNAIFLLICWELDRIKICLAQSPQVFWSLHRSFSSGVWISTTSLALFFFLGGIGEDNGLIPSRVTILCRDFFLPVATNGLGCHKGQMDEIAPCA</sequence>
<dbReference type="Proteomes" id="UP001054821">
    <property type="component" value="Chromosome 3"/>
</dbReference>
<comment type="caution">
    <text evidence="1">The sequence shown here is derived from an EMBL/GenBank/DDBJ whole genome shotgun (WGS) entry which is preliminary data.</text>
</comment>
<accession>A0AAD4W953</accession>
<evidence type="ECO:0000313" key="1">
    <source>
        <dbReference type="EMBL" id="KAI5338846.1"/>
    </source>
</evidence>